<keyword evidence="3" id="KW-1185">Reference proteome</keyword>
<evidence type="ECO:0000256" key="1">
    <source>
        <dbReference type="SAM" id="SignalP"/>
    </source>
</evidence>
<reference evidence="2 3" key="1">
    <citation type="journal article" date="2020" name="Insects">
        <title>Bacteria Belonging to Pseudomonas typographi sp. nov. from the Bark Beetle Ips typographus Have Genomic Potential to Aid in the Host Ecology.</title>
        <authorList>
            <person name="Peral-Aranega E."/>
            <person name="Saati-Santamaria Z."/>
            <person name="Kolarik M."/>
            <person name="Rivas R."/>
            <person name="Garcia-Fraile P."/>
        </authorList>
    </citation>
    <scope>NUCLEOTIDE SEQUENCE [LARGE SCALE GENOMIC DNA]</scope>
    <source>
        <strain evidence="2 3">CA3A</strain>
    </source>
</reference>
<dbReference type="Proteomes" id="UP000805841">
    <property type="component" value="Unassembled WGS sequence"/>
</dbReference>
<organism evidence="2 3">
    <name type="scientific">Pseudomonas typographi</name>
    <dbReference type="NCBI Taxonomy" id="2715964"/>
    <lineage>
        <taxon>Bacteria</taxon>
        <taxon>Pseudomonadati</taxon>
        <taxon>Pseudomonadota</taxon>
        <taxon>Gammaproteobacteria</taxon>
        <taxon>Pseudomonadales</taxon>
        <taxon>Pseudomonadaceae</taxon>
        <taxon>Pseudomonas</taxon>
    </lineage>
</organism>
<evidence type="ECO:0000313" key="2">
    <source>
        <dbReference type="EMBL" id="MBD1601367.1"/>
    </source>
</evidence>
<accession>A0ABR7Z7G3</accession>
<proteinExistence type="predicted"/>
<comment type="caution">
    <text evidence="2">The sequence shown here is derived from an EMBL/GenBank/DDBJ whole genome shotgun (WGS) entry which is preliminary data.</text>
</comment>
<evidence type="ECO:0000313" key="3">
    <source>
        <dbReference type="Proteomes" id="UP000805841"/>
    </source>
</evidence>
<dbReference type="EMBL" id="JAAOCA010000034">
    <property type="protein sequence ID" value="MBD1601367.1"/>
    <property type="molecule type" value="Genomic_DNA"/>
</dbReference>
<protein>
    <submittedName>
        <fullName evidence="2">DUF2845 domain-containing protein</fullName>
    </submittedName>
</protein>
<feature type="signal peptide" evidence="1">
    <location>
        <begin position="1"/>
        <end position="21"/>
    </location>
</feature>
<sequence>MARCGLSLPLLILLAAAHAQATLRCGTELIAEGAPIGEVQAKCGMPQYQHTEYPALRADGVPRYQAVQVTRWVYGPRNGAYRYLRFIEGKLVEIRTSREAP</sequence>
<gene>
    <name evidence="2" type="ORF">HAQ05_22075</name>
</gene>
<dbReference type="InterPro" id="IPR021268">
    <property type="entry name" value="DUF2845"/>
</dbReference>
<dbReference type="Pfam" id="PF11006">
    <property type="entry name" value="DUF2845"/>
    <property type="match status" value="1"/>
</dbReference>
<name>A0ABR7Z7G3_9PSED</name>
<feature type="chain" id="PRO_5046344253" evidence="1">
    <location>
        <begin position="22"/>
        <end position="101"/>
    </location>
</feature>
<keyword evidence="1" id="KW-0732">Signal</keyword>